<dbReference type="OrthoDB" id="242771at2157"/>
<feature type="compositionally biased region" description="Polar residues" evidence="1">
    <location>
        <begin position="37"/>
        <end position="46"/>
    </location>
</feature>
<dbReference type="AlphaFoldDB" id="A0A202EDP4"/>
<protein>
    <submittedName>
        <fullName evidence="2">Uncharacterized protein</fullName>
    </submittedName>
</protein>
<accession>A0A202EDP4</accession>
<proteinExistence type="predicted"/>
<feature type="compositionally biased region" description="Basic and acidic residues" evidence="1">
    <location>
        <begin position="47"/>
        <end position="62"/>
    </location>
</feature>
<feature type="region of interest" description="Disordered" evidence="1">
    <location>
        <begin position="37"/>
        <end position="62"/>
    </location>
</feature>
<dbReference type="RefSeq" id="WP_087714224.1">
    <property type="nucleotide sequence ID" value="NZ_MWPH01000001.1"/>
</dbReference>
<evidence type="ECO:0000313" key="2">
    <source>
        <dbReference type="EMBL" id="OVE86308.1"/>
    </source>
</evidence>
<evidence type="ECO:0000256" key="1">
    <source>
        <dbReference type="SAM" id="MobiDB-lite"/>
    </source>
</evidence>
<organism evidence="2 3">
    <name type="scientific">Natronolimnobius baerhuensis</name>
    <dbReference type="NCBI Taxonomy" id="253108"/>
    <lineage>
        <taxon>Archaea</taxon>
        <taxon>Methanobacteriati</taxon>
        <taxon>Methanobacteriota</taxon>
        <taxon>Stenosarchaea group</taxon>
        <taxon>Halobacteria</taxon>
        <taxon>Halobacteriales</taxon>
        <taxon>Natrialbaceae</taxon>
        <taxon>Natronolimnobius</taxon>
    </lineage>
</organism>
<evidence type="ECO:0000313" key="3">
    <source>
        <dbReference type="Proteomes" id="UP000196084"/>
    </source>
</evidence>
<name>A0A202EDP4_9EURY</name>
<feature type="region of interest" description="Disordered" evidence="1">
    <location>
        <begin position="195"/>
        <end position="230"/>
    </location>
</feature>
<comment type="caution">
    <text evidence="2">The sequence shown here is derived from an EMBL/GenBank/DDBJ whole genome shotgun (WGS) entry which is preliminary data.</text>
</comment>
<feature type="compositionally biased region" description="Basic and acidic residues" evidence="1">
    <location>
        <begin position="219"/>
        <end position="230"/>
    </location>
</feature>
<sequence>MPSSTPSRRRLLAAASGSLSISLAGCVGDTGSFFEQNASDNATSTTTHEHDATETPTRDSSHRYDTLQVRTDGNDHVVYPDAETAADAAEGDDEYIHRPHRALFVTDTEDVDALEIDADDATAREIREFAADTNFEQQSIVIDQRTIDDCYERHLLAVTARGNSFRTEYCQRLKSPETACESDLERMEAVVIRVDRPYNEGPTSRSSGESMSCHGEGVVADRRTTEEDNE</sequence>
<feature type="compositionally biased region" description="Polar residues" evidence="1">
    <location>
        <begin position="201"/>
        <end position="210"/>
    </location>
</feature>
<dbReference type="Proteomes" id="UP000196084">
    <property type="component" value="Unassembled WGS sequence"/>
</dbReference>
<keyword evidence="3" id="KW-1185">Reference proteome</keyword>
<reference evidence="2 3" key="1">
    <citation type="submission" date="2017-02" db="EMBL/GenBank/DDBJ databases">
        <title>Natronthermophilus aegyptiacus gen. nov.,sp. nov., an aerobic, extremely halophilic alkalithermophilic archaeon isolated from the athalassohaline Wadi An Natrun, Egypt.</title>
        <authorList>
            <person name="Zhao B."/>
        </authorList>
    </citation>
    <scope>NUCLEOTIDE SEQUENCE [LARGE SCALE GENOMIC DNA]</scope>
    <source>
        <strain evidence="2 3">CGMCC 1.3597</strain>
    </source>
</reference>
<gene>
    <name evidence="2" type="ORF">B2G88_05880</name>
</gene>
<dbReference type="EMBL" id="MWPH01000001">
    <property type="protein sequence ID" value="OVE86308.1"/>
    <property type="molecule type" value="Genomic_DNA"/>
</dbReference>